<accession>A0A8K0D949</accession>
<reference evidence="1" key="1">
    <citation type="submission" date="2019-08" db="EMBL/GenBank/DDBJ databases">
        <title>The genome of the North American firefly Photinus pyralis.</title>
        <authorList>
            <consortium name="Photinus pyralis genome working group"/>
            <person name="Fallon T.R."/>
            <person name="Sander Lower S.E."/>
            <person name="Weng J.-K."/>
        </authorList>
    </citation>
    <scope>NUCLEOTIDE SEQUENCE</scope>
    <source>
        <strain evidence="1">TRF0915ILg1</strain>
        <tissue evidence="1">Whole body</tissue>
    </source>
</reference>
<evidence type="ECO:0000313" key="2">
    <source>
        <dbReference type="Proteomes" id="UP000801492"/>
    </source>
</evidence>
<evidence type="ECO:0000313" key="1">
    <source>
        <dbReference type="EMBL" id="KAF2899166.1"/>
    </source>
</evidence>
<dbReference type="Proteomes" id="UP000801492">
    <property type="component" value="Unassembled WGS sequence"/>
</dbReference>
<organism evidence="1 2">
    <name type="scientific">Ignelater luminosus</name>
    <name type="common">Cucubano</name>
    <name type="synonym">Pyrophorus luminosus</name>
    <dbReference type="NCBI Taxonomy" id="2038154"/>
    <lineage>
        <taxon>Eukaryota</taxon>
        <taxon>Metazoa</taxon>
        <taxon>Ecdysozoa</taxon>
        <taxon>Arthropoda</taxon>
        <taxon>Hexapoda</taxon>
        <taxon>Insecta</taxon>
        <taxon>Pterygota</taxon>
        <taxon>Neoptera</taxon>
        <taxon>Endopterygota</taxon>
        <taxon>Coleoptera</taxon>
        <taxon>Polyphaga</taxon>
        <taxon>Elateriformia</taxon>
        <taxon>Elateroidea</taxon>
        <taxon>Elateridae</taxon>
        <taxon>Agrypninae</taxon>
        <taxon>Pyrophorini</taxon>
        <taxon>Ignelater</taxon>
    </lineage>
</organism>
<dbReference type="EMBL" id="VTPC01003006">
    <property type="protein sequence ID" value="KAF2899166.1"/>
    <property type="molecule type" value="Genomic_DNA"/>
</dbReference>
<keyword evidence="2" id="KW-1185">Reference proteome</keyword>
<dbReference type="AlphaFoldDB" id="A0A8K0D949"/>
<sequence length="131" mass="15022">MQEGKEKWLCAVCIKIKRKLRSGSDSTPIKSANFNVEGKSDIAISLFQITEQLKSVSQTKTQLATSLNLCRDKMDEVNEQLKTQDKYLAECVKRIEDLETNNTALKKMKNYNKELYGAVFQKKLRRNSRSA</sequence>
<comment type="caution">
    <text evidence="1">The sequence shown here is derived from an EMBL/GenBank/DDBJ whole genome shotgun (WGS) entry which is preliminary data.</text>
</comment>
<name>A0A8K0D949_IGNLU</name>
<gene>
    <name evidence="1" type="ORF">ILUMI_07006</name>
</gene>
<protein>
    <submittedName>
        <fullName evidence="1">Uncharacterized protein</fullName>
    </submittedName>
</protein>
<proteinExistence type="predicted"/>